<proteinExistence type="predicted"/>
<feature type="compositionally biased region" description="Gly residues" evidence="1">
    <location>
        <begin position="12"/>
        <end position="30"/>
    </location>
</feature>
<feature type="region of interest" description="Disordered" evidence="1">
    <location>
        <begin position="1"/>
        <end position="45"/>
    </location>
</feature>
<protein>
    <submittedName>
        <fullName evidence="2">Uncharacterized protein</fullName>
    </submittedName>
</protein>
<comment type="caution">
    <text evidence="2">The sequence shown here is derived from an EMBL/GenBank/DDBJ whole genome shotgun (WGS) entry which is preliminary data.</text>
</comment>
<name>A0A7Y9DQG7_9ACTN</name>
<keyword evidence="3" id="KW-1185">Reference proteome</keyword>
<dbReference type="Proteomes" id="UP000521922">
    <property type="component" value="Unassembled WGS sequence"/>
</dbReference>
<evidence type="ECO:0000313" key="3">
    <source>
        <dbReference type="Proteomes" id="UP000521922"/>
    </source>
</evidence>
<dbReference type="EMBL" id="JACCBB010000001">
    <property type="protein sequence ID" value="NYD24904.1"/>
    <property type="molecule type" value="Genomic_DNA"/>
</dbReference>
<accession>A0A7Y9DQG7</accession>
<gene>
    <name evidence="2" type="ORF">BJ968_004444</name>
</gene>
<evidence type="ECO:0000313" key="2">
    <source>
        <dbReference type="EMBL" id="NYD24904.1"/>
    </source>
</evidence>
<organism evidence="2 3">
    <name type="scientific">Kineococcus aurantiacus</name>
    <dbReference type="NCBI Taxonomy" id="37633"/>
    <lineage>
        <taxon>Bacteria</taxon>
        <taxon>Bacillati</taxon>
        <taxon>Actinomycetota</taxon>
        <taxon>Actinomycetes</taxon>
        <taxon>Kineosporiales</taxon>
        <taxon>Kineosporiaceae</taxon>
        <taxon>Kineococcus</taxon>
    </lineage>
</organism>
<dbReference type="AlphaFoldDB" id="A0A7Y9DQG7"/>
<reference evidence="2 3" key="1">
    <citation type="submission" date="2020-07" db="EMBL/GenBank/DDBJ databases">
        <title>Sequencing the genomes of 1000 actinobacteria strains.</title>
        <authorList>
            <person name="Klenk H.-P."/>
        </authorList>
    </citation>
    <scope>NUCLEOTIDE SEQUENCE [LARGE SCALE GENOMIC DNA]</scope>
    <source>
        <strain evidence="2 3">DSM 7487</strain>
    </source>
</reference>
<evidence type="ECO:0000256" key="1">
    <source>
        <dbReference type="SAM" id="MobiDB-lite"/>
    </source>
</evidence>
<sequence>MAGRQARAGAFSGRGPGTQSGFRGGRGHGPSWGRFGTATSGSPTP</sequence>